<dbReference type="SUPFAM" id="SSF53474">
    <property type="entry name" value="alpha/beta-Hydrolases"/>
    <property type="match status" value="1"/>
</dbReference>
<name>A0A7H0SRF3_9CORY</name>
<protein>
    <recommendedName>
        <fullName evidence="1">DUF1023 domain-containing protein</fullName>
    </recommendedName>
</protein>
<organism evidence="2 3">
    <name type="scientific">Corynebacterium poyangense</name>
    <dbReference type="NCBI Taxonomy" id="2684405"/>
    <lineage>
        <taxon>Bacteria</taxon>
        <taxon>Bacillati</taxon>
        <taxon>Actinomycetota</taxon>
        <taxon>Actinomycetes</taxon>
        <taxon>Mycobacteriales</taxon>
        <taxon>Corynebacteriaceae</taxon>
        <taxon>Corynebacterium</taxon>
    </lineage>
</organism>
<reference evidence="2 3" key="1">
    <citation type="submission" date="2019-12" db="EMBL/GenBank/DDBJ databases">
        <title>Corynebacterium sp. nov., isolated from feces of the Anser Albifrons in China.</title>
        <authorList>
            <person name="Liu Q."/>
        </authorList>
    </citation>
    <scope>NUCLEOTIDE SEQUENCE [LARGE SCALE GENOMIC DNA]</scope>
    <source>
        <strain evidence="2 3">4H37-19</strain>
    </source>
</reference>
<evidence type="ECO:0000313" key="2">
    <source>
        <dbReference type="EMBL" id="QNQ91128.1"/>
    </source>
</evidence>
<dbReference type="InterPro" id="IPR029058">
    <property type="entry name" value="AB_hydrolase_fold"/>
</dbReference>
<dbReference type="Gene3D" id="3.40.50.1820">
    <property type="entry name" value="alpha/beta hydrolase"/>
    <property type="match status" value="1"/>
</dbReference>
<gene>
    <name evidence="2" type="ORF">GP475_11160</name>
</gene>
<dbReference type="KEGG" id="cpoy:GP475_11160"/>
<proteinExistence type="predicted"/>
<sequence>MSSAALSTLAARLGHSKEQLDYNTYSIMQAWTTALSPHQGLGFTSALALAHGYSQGFKDVSTTLKNISTILETAAELERPVEQARFFALSLWSISPAASMILHQLHTMTAVLDLYCAQYISELCTPAAPPPRRRFSDSSQLSAEEIHHLNLAHAPDHVRTLVTNNPDVTLLEVGDNTMVLALGDIDSAESITTLVAGVGSSDPQSWERQLTRLRHIHAGPNTASVLWLGYQAPSSLAHGAAAHAAKTAAPQLSEFQATLAHRSPAQRRVVVGYSYGSVVAGTAATQSPGLSTDAVVFVGSPGIPAHHAQDLGIPEVYAVTGTRDDIAWTSGWASGIHGISPASPFFGAQLWPSHSDHSSYFEDPDFQDRLKKVTTGDSS</sequence>
<dbReference type="AlphaFoldDB" id="A0A7H0SRF3"/>
<dbReference type="EMBL" id="CP046884">
    <property type="protein sequence ID" value="QNQ91128.1"/>
    <property type="molecule type" value="Genomic_DNA"/>
</dbReference>
<accession>A0A7H0SRF3</accession>
<keyword evidence="3" id="KW-1185">Reference proteome</keyword>
<dbReference type="Proteomes" id="UP000516320">
    <property type="component" value="Chromosome"/>
</dbReference>
<evidence type="ECO:0000313" key="3">
    <source>
        <dbReference type="Proteomes" id="UP000516320"/>
    </source>
</evidence>
<evidence type="ECO:0000259" key="1">
    <source>
        <dbReference type="Pfam" id="PF06259"/>
    </source>
</evidence>
<dbReference type="InterPro" id="IPR010427">
    <property type="entry name" value="DUF1023"/>
</dbReference>
<dbReference type="Pfam" id="PF06259">
    <property type="entry name" value="Abhydrolase_8"/>
    <property type="match status" value="1"/>
</dbReference>
<dbReference type="RefSeq" id="WP_187974442.1">
    <property type="nucleotide sequence ID" value="NZ_CP046884.1"/>
</dbReference>
<feature type="domain" description="DUF1023" evidence="1">
    <location>
        <begin position="179"/>
        <end position="327"/>
    </location>
</feature>